<dbReference type="STRING" id="392015.SAMN05421543_101160"/>
<protein>
    <submittedName>
        <fullName evidence="1">Uncharacterized protein</fullName>
    </submittedName>
</protein>
<evidence type="ECO:0000313" key="1">
    <source>
        <dbReference type="EMBL" id="SFU33492.1"/>
    </source>
</evidence>
<organism evidence="1 2">
    <name type="scientific">Alicyclobacillus macrosporangiidus</name>
    <dbReference type="NCBI Taxonomy" id="392015"/>
    <lineage>
        <taxon>Bacteria</taxon>
        <taxon>Bacillati</taxon>
        <taxon>Bacillota</taxon>
        <taxon>Bacilli</taxon>
        <taxon>Bacillales</taxon>
        <taxon>Alicyclobacillaceae</taxon>
        <taxon>Alicyclobacillus</taxon>
    </lineage>
</organism>
<dbReference type="AlphaFoldDB" id="A0A1I7FBE9"/>
<gene>
    <name evidence="1" type="ORF">SAMN05421543_101160</name>
</gene>
<keyword evidence="2" id="KW-1185">Reference proteome</keyword>
<name>A0A1I7FBE9_9BACL</name>
<dbReference type="Proteomes" id="UP000183508">
    <property type="component" value="Unassembled WGS sequence"/>
</dbReference>
<evidence type="ECO:0000313" key="2">
    <source>
        <dbReference type="Proteomes" id="UP000183508"/>
    </source>
</evidence>
<proteinExistence type="predicted"/>
<reference evidence="2" key="1">
    <citation type="submission" date="2016-10" db="EMBL/GenBank/DDBJ databases">
        <authorList>
            <person name="Varghese N."/>
        </authorList>
    </citation>
    <scope>NUCLEOTIDE SEQUENCE [LARGE SCALE GENOMIC DNA]</scope>
    <source>
        <strain evidence="2">DSM 17980</strain>
    </source>
</reference>
<accession>A0A1I7FBE9</accession>
<dbReference type="EMBL" id="FPBV01000001">
    <property type="protein sequence ID" value="SFU33492.1"/>
    <property type="molecule type" value="Genomic_DNA"/>
</dbReference>
<sequence length="32" mass="3591">MQPLLFALGAFAFVALTLLILKYTTYLSNTKK</sequence>